<reference evidence="6 7" key="1">
    <citation type="journal article" date="2020" name="Cell Host Microbe">
        <title>Functional and Genomic Variation between Human-Derived Isolates of Lachnospiraceae Reveals Inter- and Intra-Species Diversity.</title>
        <authorList>
            <person name="Sorbara M.T."/>
            <person name="Littmann E.R."/>
            <person name="Fontana E."/>
            <person name="Moody T.U."/>
            <person name="Kohout C.E."/>
            <person name="Gjonbalaj M."/>
            <person name="Eaton V."/>
            <person name="Seok R."/>
            <person name="Leiner I.M."/>
            <person name="Pamer E.G."/>
        </authorList>
    </citation>
    <scope>NUCLEOTIDE SEQUENCE [LARGE SCALE GENOMIC DNA]</scope>
    <source>
        <strain evidence="6 7">MSK.14.16</strain>
    </source>
</reference>
<feature type="chain" id="PRO_5046404043" evidence="4">
    <location>
        <begin position="30"/>
        <end position="1428"/>
    </location>
</feature>
<feature type="region of interest" description="Disordered" evidence="3">
    <location>
        <begin position="241"/>
        <end position="261"/>
    </location>
</feature>
<evidence type="ECO:0000256" key="2">
    <source>
        <dbReference type="SAM" id="Coils"/>
    </source>
</evidence>
<dbReference type="Pfam" id="PF07554">
    <property type="entry name" value="FIVAR"/>
    <property type="match status" value="2"/>
</dbReference>
<dbReference type="Gene3D" id="2.60.40.10">
    <property type="entry name" value="Immunoglobulins"/>
    <property type="match status" value="1"/>
</dbReference>
<feature type="coiled-coil region" evidence="2">
    <location>
        <begin position="1222"/>
        <end position="1263"/>
    </location>
</feature>
<dbReference type="InterPro" id="IPR049053">
    <property type="entry name" value="AFCA-like_C"/>
</dbReference>
<sequence length="1428" mass="155750">MKKKKLWKAISAALSAVLLATSVPSAAFAAVPAKTADVQTKAADENELKLWYDEKAPDSYDGWEKWSLPLGNSGIGASVFGGITQERIQLNEKSLWSGGPSASRTNYNGGNIETTNVNGVQTKMSKVVKQIQEAFASGNTSTAESLCAKLVGVSDDAGTNGYGYYLSYGNMYLDFKGITESSVSNYKRALDLHTAVASVEYDYNGTHYVRENFVSYPDNVLVTKLTATGGSGKLNFDVKVNPDNEKGGGSNNPGANSYQRDWNTKVNGSEITVAGTLRDNQMKFNSQTKVIADGTTTDGTDKVTVADATSVTIITSIATDYKDEYPKYRTGESAEALDTRVGGYVDKAAAKDYDTLKADHVKDYQNIFERVDLDLGQIPSDKTTDALLSAYKAGTATEAERRYLEVMLFQYGRYLTIESSRETPEDDPYRETLPSNLQGIWVGANNSAWHADYHMNVNLQMNYWPTYVTNMAECAEPLINYIDALRAPGRVTAKIYAGVESKDGEENGFMAHTQNNPFGWTCPGWNFDWGWSPAAVPWILQNCWEYYDFTRNADYLKEKIYPMMKEEATLYDQILIKDADGKLVSSPSYSPEHGPKTSGNTYEQTLVWQLYQDTIEAAGIVGETDTAKVTQWKKNQSDLKGPIEVGDSGQIKEWYTETTVNSLGQGYNHRHLSHMLGLFPGDLISVDTPEWLAAARVSMENRVDKSTGWGMGQRINTWARLGDGNHAYKLITDLFDGGILTNLWDTHSPYQIDGNFGMTSGVAEMLLQSNMGYINLLPALPDAWSDGSVEGLVARGNFELSYNWSDGKLNQAQILSNKGGECQVQYDNIANASITDSDGKVVEATKVNGKTNRVSFNTEEGKTYTIKVPESPKNVKANYYGESGTKVSWAAAEGATSYNVYRSEDGTTFEKVAEKTERTSFVDKKVFTDVSAVSYKVTACYEDKESGDSKVATVKDLTQSSEKLAHDGWKATAGSEEGSGNDGPASWAIDGNTGTIWHSRWSSGGTHPDIANDQNNEFTIDFGQNVTINKFEYVPRSSGTSVNGIITKYKLLYSTTESGNDFKELTSGEWDADKTVKTATFTPTEMRRIQIRALATLDDTATKNQHVTAAEFNAYKYVANTPVMTDTDALWDAVLAAQKKDLSVYTDASVQAYQAAITAAKAKLALEDDAAQKDVNKALADLKDAENKLEAKPADKPDKGNLTTAVDAAAKTDLNGYTKESVDAFKKALDEAQKVLKDENATKEQIENVLAKLDAAKKALKKDTTPDTEKPTPTPETKVPAVGATTTVKGVKYAVTKSAAKGGTAEAVKVTGKGKKITIAATVKIDGVTFKVTSIKKNAAKKNKNMTSVVIGKNVTSIGANSFANSKKLANVTFKGTKSVKVGSKAFKGTSAKMKVVIPKKMSKKTRNTLKKNLKKAGISKKTVYKKK</sequence>
<evidence type="ECO:0000259" key="5">
    <source>
        <dbReference type="PROSITE" id="PS50022"/>
    </source>
</evidence>
<feature type="compositionally biased region" description="Polar residues" evidence="3">
    <location>
        <begin position="252"/>
        <end position="261"/>
    </location>
</feature>
<feature type="signal peptide" evidence="4">
    <location>
        <begin position="1"/>
        <end position="29"/>
    </location>
</feature>
<dbReference type="Gene3D" id="1.20.1270.90">
    <property type="entry name" value="AF1782-like"/>
    <property type="match status" value="2"/>
</dbReference>
<dbReference type="PANTHER" id="PTHR31084">
    <property type="entry name" value="ALPHA-L-FUCOSIDASE 2"/>
    <property type="match status" value="1"/>
</dbReference>
<dbReference type="Pfam" id="PF21307">
    <property type="entry name" value="Glyco_hydro_95_C"/>
    <property type="match status" value="1"/>
</dbReference>
<dbReference type="Gene3D" id="2.60.120.260">
    <property type="entry name" value="Galactose-binding domain-like"/>
    <property type="match status" value="1"/>
</dbReference>
<proteinExistence type="predicted"/>
<dbReference type="Proteomes" id="UP000821846">
    <property type="component" value="Unassembled WGS sequence"/>
</dbReference>
<dbReference type="InterPro" id="IPR008979">
    <property type="entry name" value="Galactose-bd-like_sf"/>
</dbReference>
<dbReference type="EMBL" id="JAAWUZ010000032">
    <property type="protein sequence ID" value="NSG30470.1"/>
    <property type="molecule type" value="Genomic_DNA"/>
</dbReference>
<dbReference type="Gene3D" id="1.50.10.10">
    <property type="match status" value="1"/>
</dbReference>
<feature type="domain" description="F5/8 type C" evidence="5">
    <location>
        <begin position="952"/>
        <end position="1110"/>
    </location>
</feature>
<dbReference type="InterPro" id="IPR013783">
    <property type="entry name" value="Ig-like_fold"/>
</dbReference>
<dbReference type="InterPro" id="IPR027414">
    <property type="entry name" value="GH95_N_dom"/>
</dbReference>
<evidence type="ECO:0000313" key="6">
    <source>
        <dbReference type="EMBL" id="NSG30470.1"/>
    </source>
</evidence>
<evidence type="ECO:0000256" key="3">
    <source>
        <dbReference type="SAM" id="MobiDB-lite"/>
    </source>
</evidence>
<keyword evidence="2" id="KW-0175">Coiled coil</keyword>
<comment type="caution">
    <text evidence="6">The sequence shown here is derived from an EMBL/GenBank/DDBJ whole genome shotgun (WGS) entry which is preliminary data.</text>
</comment>
<keyword evidence="1" id="KW-0326">Glycosidase</keyword>
<dbReference type="Pfam" id="PF14498">
    <property type="entry name" value="Glyco_hyd_65N_2"/>
    <property type="match status" value="1"/>
</dbReference>
<evidence type="ECO:0000256" key="1">
    <source>
        <dbReference type="ARBA" id="ARBA00023295"/>
    </source>
</evidence>
<protein>
    <submittedName>
        <fullName evidence="6">Leucine-rich repeat protein</fullName>
    </submittedName>
</protein>
<dbReference type="InterPro" id="IPR026906">
    <property type="entry name" value="LRR_5"/>
</dbReference>
<dbReference type="InterPro" id="IPR036116">
    <property type="entry name" value="FN3_sf"/>
</dbReference>
<dbReference type="InterPro" id="IPR032675">
    <property type="entry name" value="LRR_dom_sf"/>
</dbReference>
<dbReference type="InterPro" id="IPR000421">
    <property type="entry name" value="FA58C"/>
</dbReference>
<evidence type="ECO:0000313" key="7">
    <source>
        <dbReference type="Proteomes" id="UP000821846"/>
    </source>
</evidence>
<dbReference type="Pfam" id="PF00754">
    <property type="entry name" value="F5_F8_type_C"/>
    <property type="match status" value="1"/>
</dbReference>
<accession>A0ABX2H091</accession>
<keyword evidence="4" id="KW-0732">Signal</keyword>
<keyword evidence="1" id="KW-0378">Hydrolase</keyword>
<dbReference type="PROSITE" id="PS50022">
    <property type="entry name" value="FA58C_3"/>
    <property type="match status" value="1"/>
</dbReference>
<keyword evidence="7" id="KW-1185">Reference proteome</keyword>
<dbReference type="InterPro" id="IPR008928">
    <property type="entry name" value="6-hairpin_glycosidase_sf"/>
</dbReference>
<dbReference type="Gene3D" id="3.80.10.10">
    <property type="entry name" value="Ribonuclease Inhibitor"/>
    <property type="match status" value="1"/>
</dbReference>
<dbReference type="Gene3D" id="2.70.98.50">
    <property type="entry name" value="putative glycoside hydrolase family protein from bacillus halodurans"/>
    <property type="match status" value="1"/>
</dbReference>
<gene>
    <name evidence="6" type="ORF">HFM93_09325</name>
</gene>
<name>A0ABX2H091_9FIRM</name>
<dbReference type="RefSeq" id="WP_173866491.1">
    <property type="nucleotide sequence ID" value="NZ_JAAWUU010000031.1"/>
</dbReference>
<organism evidence="6 7">
    <name type="scientific">Faecalicatena fissicatena</name>
    <dbReference type="NCBI Taxonomy" id="290055"/>
    <lineage>
        <taxon>Bacteria</taxon>
        <taxon>Bacillati</taxon>
        <taxon>Bacillota</taxon>
        <taxon>Clostridia</taxon>
        <taxon>Lachnospirales</taxon>
        <taxon>Lachnospiraceae</taxon>
        <taxon>Faecalicatena</taxon>
    </lineage>
</organism>
<dbReference type="PANTHER" id="PTHR31084:SF19">
    <property type="entry name" value="GLYCOSYL HYDROLASE FAMILY 95 N-TERMINAL DOMAIN-CONTAINING PROTEIN"/>
    <property type="match status" value="1"/>
</dbReference>
<dbReference type="SUPFAM" id="SSF49265">
    <property type="entry name" value="Fibronectin type III"/>
    <property type="match status" value="1"/>
</dbReference>
<dbReference type="InterPro" id="IPR012341">
    <property type="entry name" value="6hp_glycosidase-like_sf"/>
</dbReference>
<evidence type="ECO:0000256" key="4">
    <source>
        <dbReference type="SAM" id="SignalP"/>
    </source>
</evidence>
<feature type="region of interest" description="Disordered" evidence="3">
    <location>
        <begin position="965"/>
        <end position="988"/>
    </location>
</feature>
<dbReference type="InterPro" id="IPR054363">
    <property type="entry name" value="GH95_cat"/>
</dbReference>
<dbReference type="Pfam" id="PF13306">
    <property type="entry name" value="LRR_5"/>
    <property type="match status" value="1"/>
</dbReference>
<dbReference type="SUPFAM" id="SSF49785">
    <property type="entry name" value="Galactose-binding domain-like"/>
    <property type="match status" value="1"/>
</dbReference>
<dbReference type="Pfam" id="PF22124">
    <property type="entry name" value="Glyco_hydro_95_cat"/>
    <property type="match status" value="1"/>
</dbReference>
<dbReference type="SUPFAM" id="SSF48208">
    <property type="entry name" value="Six-hairpin glycosidases"/>
    <property type="match status" value="1"/>
</dbReference>